<evidence type="ECO:0000313" key="2">
    <source>
        <dbReference type="Proteomes" id="UP001255601"/>
    </source>
</evidence>
<comment type="caution">
    <text evidence="1">The sequence shown here is derived from an EMBL/GenBank/DDBJ whole genome shotgun (WGS) entry which is preliminary data.</text>
</comment>
<gene>
    <name evidence="1" type="ORF">QE369_001985</name>
</gene>
<dbReference type="EMBL" id="JAVIZC010000002">
    <property type="protein sequence ID" value="MDR6101788.1"/>
    <property type="molecule type" value="Genomic_DNA"/>
</dbReference>
<protein>
    <submittedName>
        <fullName evidence="1">Uncharacterized protein</fullName>
    </submittedName>
</protein>
<accession>A0AAJ2B7H4</accession>
<dbReference type="AlphaFoldDB" id="A0AAJ2B7H4"/>
<proteinExistence type="predicted"/>
<organism evidence="1 2">
    <name type="scientific">Agrobacterium larrymoorei</name>
    <dbReference type="NCBI Taxonomy" id="160699"/>
    <lineage>
        <taxon>Bacteria</taxon>
        <taxon>Pseudomonadati</taxon>
        <taxon>Pseudomonadota</taxon>
        <taxon>Alphaproteobacteria</taxon>
        <taxon>Hyphomicrobiales</taxon>
        <taxon>Rhizobiaceae</taxon>
        <taxon>Rhizobium/Agrobacterium group</taxon>
        <taxon>Agrobacterium</taxon>
    </lineage>
</organism>
<dbReference type="RefSeq" id="WP_309770703.1">
    <property type="nucleotide sequence ID" value="NZ_JAVIZC010000002.1"/>
</dbReference>
<sequence>MSDVISVLTFKSIETILAVGGTQSWALDRTRAARCDYVVMCRNAKTREAQGPEEHGTAFLVGKVKDVVPSTDTLGRWLILFSEYARINVPDQWSGRNPVAYWKDRDFPDVDFKSLQYQSVGASKPAGLTIAEAKAGLAIAFNVPESAIEITIRG</sequence>
<name>A0AAJ2B7H4_9HYPH</name>
<reference evidence="1" key="1">
    <citation type="submission" date="2023-08" db="EMBL/GenBank/DDBJ databases">
        <title>Functional and genomic diversity of the sorghum phyllosphere microbiome.</title>
        <authorList>
            <person name="Shade A."/>
        </authorList>
    </citation>
    <scope>NUCLEOTIDE SEQUENCE</scope>
    <source>
        <strain evidence="1">SORGH_AS_0974</strain>
    </source>
</reference>
<dbReference type="Proteomes" id="UP001255601">
    <property type="component" value="Unassembled WGS sequence"/>
</dbReference>
<evidence type="ECO:0000313" key="1">
    <source>
        <dbReference type="EMBL" id="MDR6101788.1"/>
    </source>
</evidence>